<dbReference type="GO" id="GO:0005886">
    <property type="term" value="C:plasma membrane"/>
    <property type="evidence" value="ECO:0007669"/>
    <property type="project" value="InterPro"/>
</dbReference>
<dbReference type="GO" id="GO:0009055">
    <property type="term" value="F:electron transfer activity"/>
    <property type="evidence" value="ECO:0007669"/>
    <property type="project" value="InterPro"/>
</dbReference>
<reference evidence="10 11" key="1">
    <citation type="submission" date="2013-08" db="EMBL/GenBank/DDBJ databases">
        <authorList>
            <person name="Durkin A.S."/>
            <person name="Haft D.R."/>
            <person name="McCorrison J."/>
            <person name="Torralba M."/>
            <person name="Gillis M."/>
            <person name="Haft D.H."/>
            <person name="Methe B."/>
            <person name="Sutton G."/>
            <person name="Nelson K.E."/>
        </authorList>
    </citation>
    <scope>NUCLEOTIDE SEQUENCE [LARGE SCALE GENOMIC DNA]</scope>
    <source>
        <strain evidence="9 11">ATCC 35536</strain>
        <strain evidence="8 10">VPI DR56BR1116</strain>
    </source>
</reference>
<evidence type="ECO:0000256" key="2">
    <source>
        <dbReference type="ARBA" id="ARBA00022553"/>
    </source>
</evidence>
<evidence type="ECO:0000256" key="4">
    <source>
        <dbReference type="ARBA" id="ARBA00022643"/>
    </source>
</evidence>
<evidence type="ECO:0000313" key="10">
    <source>
        <dbReference type="Proteomes" id="UP000016412"/>
    </source>
</evidence>
<dbReference type="InterPro" id="IPR010209">
    <property type="entry name" value="Ion_transpt_RnfG/RsxG"/>
</dbReference>
<dbReference type="EMBL" id="AVQI01000019">
    <property type="protein sequence ID" value="ERK04611.1"/>
    <property type="molecule type" value="Genomic_DNA"/>
</dbReference>
<dbReference type="PANTHER" id="PTHR36118:SF1">
    <property type="entry name" value="ION-TRANSLOCATING OXIDOREDUCTASE COMPLEX SUBUNIT G"/>
    <property type="match status" value="1"/>
</dbReference>
<evidence type="ECO:0000256" key="1">
    <source>
        <dbReference type="ARBA" id="ARBA00022448"/>
    </source>
</evidence>
<proteinExistence type="predicted"/>
<dbReference type="InterPro" id="IPR007329">
    <property type="entry name" value="FMN-bd"/>
</dbReference>
<keyword evidence="2" id="KW-0597">Phosphoprotein</keyword>
<dbReference type="Proteomes" id="UP000016646">
    <property type="component" value="Unassembled WGS sequence"/>
</dbReference>
<keyword evidence="11" id="KW-1185">Reference proteome</keyword>
<dbReference type="OrthoDB" id="9811080at2"/>
<dbReference type="GO" id="GO:0022900">
    <property type="term" value="P:electron transport chain"/>
    <property type="evidence" value="ECO:0007669"/>
    <property type="project" value="InterPro"/>
</dbReference>
<dbReference type="AlphaFoldDB" id="U2LK47"/>
<dbReference type="STRING" id="1125725.HMPREF1325_0281"/>
<dbReference type="EMBL" id="AUZJ01000011">
    <property type="protein sequence ID" value="ERF61489.1"/>
    <property type="molecule type" value="Genomic_DNA"/>
</dbReference>
<feature type="domain" description="FMN-binding" evidence="7">
    <location>
        <begin position="94"/>
        <end position="184"/>
    </location>
</feature>
<dbReference type="Proteomes" id="UP000016412">
    <property type="component" value="Unassembled WGS sequence"/>
</dbReference>
<evidence type="ECO:0000259" key="7">
    <source>
        <dbReference type="SMART" id="SM00900"/>
    </source>
</evidence>
<feature type="signal peptide" evidence="6">
    <location>
        <begin position="1"/>
        <end position="23"/>
    </location>
</feature>
<dbReference type="PATRIC" id="fig|1125725.3.peg.502"/>
<evidence type="ECO:0000313" key="9">
    <source>
        <dbReference type="EMBL" id="ERK04611.1"/>
    </source>
</evidence>
<keyword evidence="6" id="KW-0732">Signal</keyword>
<protein>
    <submittedName>
        <fullName evidence="8">Electron transport complex, RnfABCDGE type, G subunit</fullName>
    </submittedName>
</protein>
<feature type="chain" id="PRO_5004631932" evidence="6">
    <location>
        <begin position="24"/>
        <end position="191"/>
    </location>
</feature>
<organism evidence="8 10">
    <name type="scientific">Treponema socranskii subsp. socranskii VPI DR56BR1116 = ATCC 35536</name>
    <dbReference type="NCBI Taxonomy" id="1125725"/>
    <lineage>
        <taxon>Bacteria</taxon>
        <taxon>Pseudomonadati</taxon>
        <taxon>Spirochaetota</taxon>
        <taxon>Spirochaetia</taxon>
        <taxon>Spirochaetales</taxon>
        <taxon>Treponemataceae</taxon>
        <taxon>Treponema</taxon>
    </lineage>
</organism>
<sequence length="191" mass="19929">MKHILKLGLTLAIFASVSCFCLALVNHITAPVIEQRQADKASSGMKTVFADADSFEEVTDFKASSVQAISIDKMYLAKKGGNVIGAVAQVTGPTYDRSTIIFGIKKDGVLTGMQFLSSSDTAGFGLKASDPNYTVSSGKTFYGQFEGKNANDGFVSGQTFEAVSGATITSKGVAELLTQGTQSALACLAAK</sequence>
<gene>
    <name evidence="9" type="ORF">HMPREF0860_0988</name>
    <name evidence="8" type="ORF">HMPREF1325_0281</name>
</gene>
<evidence type="ECO:0000313" key="8">
    <source>
        <dbReference type="EMBL" id="ERF61489.1"/>
    </source>
</evidence>
<keyword evidence="4" id="KW-0288">FMN</keyword>
<keyword evidence="3" id="KW-0285">Flavoprotein</keyword>
<dbReference type="PANTHER" id="PTHR36118">
    <property type="entry name" value="ION-TRANSLOCATING OXIDOREDUCTASE COMPLEX SUBUNIT G"/>
    <property type="match status" value="1"/>
</dbReference>
<dbReference type="Pfam" id="PF04205">
    <property type="entry name" value="FMN_bind"/>
    <property type="match status" value="1"/>
</dbReference>
<evidence type="ECO:0000313" key="11">
    <source>
        <dbReference type="Proteomes" id="UP000016646"/>
    </source>
</evidence>
<dbReference type="GO" id="GO:0010181">
    <property type="term" value="F:FMN binding"/>
    <property type="evidence" value="ECO:0007669"/>
    <property type="project" value="InterPro"/>
</dbReference>
<evidence type="ECO:0000256" key="5">
    <source>
        <dbReference type="ARBA" id="ARBA00022982"/>
    </source>
</evidence>
<dbReference type="RefSeq" id="WP_021329550.1">
    <property type="nucleotide sequence ID" value="NZ_AUZJ01000011.1"/>
</dbReference>
<dbReference type="eggNOG" id="COG4659">
    <property type="taxonomic scope" value="Bacteria"/>
</dbReference>
<name>U2LK47_TRESO</name>
<evidence type="ECO:0000256" key="3">
    <source>
        <dbReference type="ARBA" id="ARBA00022630"/>
    </source>
</evidence>
<accession>U2LK47</accession>
<keyword evidence="5" id="KW-0249">Electron transport</keyword>
<dbReference type="PROSITE" id="PS51257">
    <property type="entry name" value="PROKAR_LIPOPROTEIN"/>
    <property type="match status" value="1"/>
</dbReference>
<comment type="caution">
    <text evidence="8">The sequence shown here is derived from an EMBL/GenBank/DDBJ whole genome shotgun (WGS) entry which is preliminary data.</text>
</comment>
<evidence type="ECO:0000256" key="6">
    <source>
        <dbReference type="SAM" id="SignalP"/>
    </source>
</evidence>
<dbReference type="SMART" id="SM00900">
    <property type="entry name" value="FMN_bind"/>
    <property type="match status" value="1"/>
</dbReference>
<keyword evidence="1" id="KW-0813">Transport</keyword>